<dbReference type="GO" id="GO:0005634">
    <property type="term" value="C:nucleus"/>
    <property type="evidence" value="ECO:0007669"/>
    <property type="project" value="UniProtKB-SubCell"/>
</dbReference>
<evidence type="ECO:0000313" key="13">
    <source>
        <dbReference type="EMBL" id="CAD7646103.1"/>
    </source>
</evidence>
<keyword evidence="7" id="KW-0865">Zymogen</keyword>
<dbReference type="AlphaFoldDB" id="A0A7R9LQN6"/>
<dbReference type="InterPro" id="IPR023333">
    <property type="entry name" value="Proteasome_suB-type"/>
</dbReference>
<keyword evidence="14" id="KW-1185">Reference proteome</keyword>
<evidence type="ECO:0000256" key="8">
    <source>
        <dbReference type="ARBA" id="ARBA00023242"/>
    </source>
</evidence>
<dbReference type="Proteomes" id="UP000728032">
    <property type="component" value="Unassembled WGS sequence"/>
</dbReference>
<gene>
    <name evidence="13" type="ORF">ONB1V03_LOCUS5558</name>
</gene>
<keyword evidence="5" id="KW-0378">Hydrolase</keyword>
<reference evidence="13" key="1">
    <citation type="submission" date="2020-11" db="EMBL/GenBank/DDBJ databases">
        <authorList>
            <person name="Tran Van P."/>
        </authorList>
    </citation>
    <scope>NUCLEOTIDE SEQUENCE</scope>
</reference>
<dbReference type="GO" id="GO:0019774">
    <property type="term" value="C:proteasome core complex, beta-subunit complex"/>
    <property type="evidence" value="ECO:0007669"/>
    <property type="project" value="UniProtKB-ARBA"/>
</dbReference>
<evidence type="ECO:0000256" key="12">
    <source>
        <dbReference type="RuleBase" id="RU004203"/>
    </source>
</evidence>
<evidence type="ECO:0000256" key="2">
    <source>
        <dbReference type="ARBA" id="ARBA00022490"/>
    </source>
</evidence>
<comment type="catalytic activity">
    <reaction evidence="1">
        <text>Cleavage of peptide bonds with very broad specificity.</text>
        <dbReference type="EC" id="3.4.25.1"/>
    </reaction>
</comment>
<dbReference type="EMBL" id="CAJPVJ010002261">
    <property type="protein sequence ID" value="CAG2166027.1"/>
    <property type="molecule type" value="Genomic_DNA"/>
</dbReference>
<dbReference type="PRINTS" id="PR00141">
    <property type="entry name" value="PROTEASOME"/>
</dbReference>
<keyword evidence="6 12" id="KW-0647">Proteasome</keyword>
<evidence type="ECO:0000256" key="10">
    <source>
        <dbReference type="ARBA" id="ARBA00026071"/>
    </source>
</evidence>
<organism evidence="13">
    <name type="scientific">Oppiella nova</name>
    <dbReference type="NCBI Taxonomy" id="334625"/>
    <lineage>
        <taxon>Eukaryota</taxon>
        <taxon>Metazoa</taxon>
        <taxon>Ecdysozoa</taxon>
        <taxon>Arthropoda</taxon>
        <taxon>Chelicerata</taxon>
        <taxon>Arachnida</taxon>
        <taxon>Acari</taxon>
        <taxon>Acariformes</taxon>
        <taxon>Sarcoptiformes</taxon>
        <taxon>Oribatida</taxon>
        <taxon>Brachypylina</taxon>
        <taxon>Oppioidea</taxon>
        <taxon>Oppiidae</taxon>
        <taxon>Oppiella</taxon>
    </lineage>
</organism>
<comment type="function">
    <text evidence="12">Component of the proteasome, a multicatalytic proteinase complex which is characterized by its ability to cleave peptides with Arg, Phe, Tyr, Leu, and Glu adjacent to the leaving group at neutral or slightly basic pH. The proteasome has an ATP-dependent proteolytic activity.</text>
</comment>
<dbReference type="GO" id="GO:0004298">
    <property type="term" value="F:threonine-type endopeptidase activity"/>
    <property type="evidence" value="ECO:0007669"/>
    <property type="project" value="UniProtKB-KW"/>
</dbReference>
<dbReference type="PANTHER" id="PTHR32194:SF0">
    <property type="entry name" value="ATP-DEPENDENT PROTEASE SUBUNIT HSLV"/>
    <property type="match status" value="1"/>
</dbReference>
<keyword evidence="8 12" id="KW-0539">Nucleus</keyword>
<dbReference type="OrthoDB" id="7854943at2759"/>
<evidence type="ECO:0000256" key="6">
    <source>
        <dbReference type="ARBA" id="ARBA00022942"/>
    </source>
</evidence>
<dbReference type="FunFam" id="3.60.20.10:FF:000010">
    <property type="entry name" value="Proteasome subunit beta type-1"/>
    <property type="match status" value="1"/>
</dbReference>
<evidence type="ECO:0000256" key="4">
    <source>
        <dbReference type="ARBA" id="ARBA00022698"/>
    </source>
</evidence>
<comment type="subunit">
    <text evidence="10">The 26S proteasome consists of a 20S proteasome core and two 19S regulatory subunits. The 20S proteasome core is composed of 28 subunits that are arranged in four stacked rings, resulting in a barrel-shaped structure. The two end rings are each formed by seven alpha subunits, and the two central rings are each formed by seven beta subunits. The catalytic chamber with the active sites is on the inside of the barrel.</text>
</comment>
<evidence type="ECO:0000256" key="9">
    <source>
        <dbReference type="ARBA" id="ARBA00024953"/>
    </source>
</evidence>
<dbReference type="InterPro" id="IPR016050">
    <property type="entry name" value="Proteasome_bsu_CS"/>
</dbReference>
<dbReference type="GO" id="GO:0051603">
    <property type="term" value="P:proteolysis involved in protein catabolic process"/>
    <property type="evidence" value="ECO:0007669"/>
    <property type="project" value="InterPro"/>
</dbReference>
<evidence type="ECO:0000256" key="7">
    <source>
        <dbReference type="ARBA" id="ARBA00023145"/>
    </source>
</evidence>
<proteinExistence type="inferred from homology"/>
<comment type="function">
    <text evidence="9">Non-catalytic component of the proteasome, a multicatalytic proteinase complex which is characterized by its ability to cleave peptides with Arg, Phe, Tyr, Leu, and Glu adjacent to the leaving group at neutral or slightly basic pH. The proteasome has an ATP-dependent proteolytic activity.</text>
</comment>
<dbReference type="SUPFAM" id="SSF56235">
    <property type="entry name" value="N-terminal nucleophile aminohydrolases (Ntn hydrolases)"/>
    <property type="match status" value="1"/>
</dbReference>
<dbReference type="GO" id="GO:0005737">
    <property type="term" value="C:cytoplasm"/>
    <property type="evidence" value="ECO:0007669"/>
    <property type="project" value="UniProtKB-SubCell"/>
</dbReference>
<comment type="subcellular location">
    <subcellularLocation>
        <location evidence="12">Cytoplasm</location>
    </subcellularLocation>
    <subcellularLocation>
        <location evidence="12">Nucleus</location>
    </subcellularLocation>
</comment>
<comment type="similarity">
    <text evidence="12">Belongs to the peptidase T1B family.</text>
</comment>
<protein>
    <recommendedName>
        <fullName evidence="12">Proteasome subunit beta</fullName>
    </recommendedName>
</protein>
<dbReference type="InterPro" id="IPR000243">
    <property type="entry name" value="Pept_T1A_subB"/>
</dbReference>
<feature type="active site" description="Nucleophile" evidence="11">
    <location>
        <position position="44"/>
    </location>
</feature>
<dbReference type="EMBL" id="OC917086">
    <property type="protein sequence ID" value="CAD7646103.1"/>
    <property type="molecule type" value="Genomic_DNA"/>
</dbReference>
<evidence type="ECO:0000256" key="11">
    <source>
        <dbReference type="PIRSR" id="PIRSR600243-1"/>
    </source>
</evidence>
<sequence length="243" mass="26328">MALFDAEDRFHKTRHESLAPNPTLGSHLDAMVPNWMREEVSTGTSIMAVEFNGGVVIGADSRTTTGAYIANRVTDKLTRITDNIYCCRSGSAADTQAIADIVAYHLNFYEMETGEPAGVRVGANIFREMCYNYRDSLSAGIICAGWDRRAGGQVFTIPLGGMLVRQPVAIGGSGSSYVYGYVDSNYKPGMNEEQTIQFVTNTLSLAISRDGSSGGVIRIGIITKDGIKRKVITGDDIPKFFEG</sequence>
<dbReference type="PROSITE" id="PS00854">
    <property type="entry name" value="PROTEASOME_BETA_1"/>
    <property type="match status" value="1"/>
</dbReference>
<accession>A0A7R9LQN6</accession>
<dbReference type="CDD" id="cd03762">
    <property type="entry name" value="proteasome_beta_type_6"/>
    <property type="match status" value="1"/>
</dbReference>
<dbReference type="PANTHER" id="PTHR32194">
    <property type="entry name" value="METALLOPROTEASE TLDD"/>
    <property type="match status" value="1"/>
</dbReference>
<keyword evidence="4" id="KW-0888">Threonine protease</keyword>
<name>A0A7R9LQN6_9ACAR</name>
<dbReference type="Pfam" id="PF00227">
    <property type="entry name" value="Proteasome"/>
    <property type="match status" value="1"/>
</dbReference>
<evidence type="ECO:0000256" key="5">
    <source>
        <dbReference type="ARBA" id="ARBA00022801"/>
    </source>
</evidence>
<dbReference type="PROSITE" id="PS51476">
    <property type="entry name" value="PROTEASOME_BETA_2"/>
    <property type="match status" value="1"/>
</dbReference>
<evidence type="ECO:0000256" key="3">
    <source>
        <dbReference type="ARBA" id="ARBA00022670"/>
    </source>
</evidence>
<evidence type="ECO:0000313" key="14">
    <source>
        <dbReference type="Proteomes" id="UP000728032"/>
    </source>
</evidence>
<dbReference type="InterPro" id="IPR001353">
    <property type="entry name" value="Proteasome_sua/b"/>
</dbReference>
<evidence type="ECO:0000256" key="1">
    <source>
        <dbReference type="ARBA" id="ARBA00001198"/>
    </source>
</evidence>
<dbReference type="Gene3D" id="3.60.20.10">
    <property type="entry name" value="Glutamine Phosphoribosylpyrophosphate, subunit 1, domain 1"/>
    <property type="match status" value="1"/>
</dbReference>
<keyword evidence="2 12" id="KW-0963">Cytoplasm</keyword>
<keyword evidence="3" id="KW-0645">Protease</keyword>
<dbReference type="InterPro" id="IPR029055">
    <property type="entry name" value="Ntn_hydrolases_N"/>
</dbReference>
<comment type="subunit">
    <text evidence="12">Component of the proteasome complex.</text>
</comment>